<feature type="binding site" evidence="14">
    <location>
        <position position="45"/>
    </location>
    <ligand>
        <name>3-phosphoshikimate</name>
        <dbReference type="ChEBI" id="CHEBI:145989"/>
    </ligand>
</feature>
<dbReference type="UniPathway" id="UPA00053">
    <property type="reaction ID" value="UER00089"/>
</dbReference>
<dbReference type="InterPro" id="IPR013792">
    <property type="entry name" value="RNA3'P_cycl/enolpyr_Trfase_a/b"/>
</dbReference>
<feature type="binding site" evidence="14">
    <location>
        <position position="41"/>
    </location>
    <ligand>
        <name>3-phosphoshikimate</name>
        <dbReference type="ChEBI" id="CHEBI:145989"/>
    </ligand>
</feature>
<dbReference type="Gene3D" id="3.40.50.300">
    <property type="entry name" value="P-loop containing nucleotide triphosphate hydrolases"/>
    <property type="match status" value="1"/>
</dbReference>
<keyword evidence="4 14" id="KW-0963">Cytoplasm</keyword>
<dbReference type="Gene3D" id="3.65.10.10">
    <property type="entry name" value="Enolpyruvate transferase domain"/>
    <property type="match status" value="2"/>
</dbReference>
<feature type="domain" description="Cytidylate kinase" evidence="17">
    <location>
        <begin position="507"/>
        <end position="710"/>
    </location>
</feature>
<comment type="function">
    <text evidence="14">Catalyzes the transfer of the enolpyruvyl moiety of phosphoenolpyruvate (PEP) to the 5-hydroxyl of shikimate-3-phosphate (S3P) to produce enolpyruvyl shikimate-3-phosphate and inorganic phosphate.</text>
</comment>
<evidence type="ECO:0000256" key="6">
    <source>
        <dbReference type="ARBA" id="ARBA00022679"/>
    </source>
</evidence>
<dbReference type="InterPro" id="IPR003136">
    <property type="entry name" value="Cytidylate_kin"/>
</dbReference>
<gene>
    <name evidence="14" type="primary">aroA</name>
    <name evidence="15" type="synonym">cmk</name>
    <name evidence="18" type="ORF">COY51_00960</name>
</gene>
<feature type="binding site" evidence="14">
    <location>
        <position position="132"/>
    </location>
    <ligand>
        <name>phosphoenolpyruvate</name>
        <dbReference type="ChEBI" id="CHEBI:58702"/>
    </ligand>
</feature>
<evidence type="ECO:0000256" key="12">
    <source>
        <dbReference type="ARBA" id="ARBA00047615"/>
    </source>
</evidence>
<dbReference type="GO" id="GO:0005524">
    <property type="term" value="F:ATP binding"/>
    <property type="evidence" value="ECO:0007669"/>
    <property type="project" value="UniProtKB-UniRule"/>
</dbReference>
<evidence type="ECO:0000259" key="17">
    <source>
        <dbReference type="Pfam" id="PF02224"/>
    </source>
</evidence>
<dbReference type="HAMAP" id="MF_00210">
    <property type="entry name" value="EPSP_synth"/>
    <property type="match status" value="1"/>
</dbReference>
<evidence type="ECO:0000256" key="2">
    <source>
        <dbReference type="ARBA" id="ARBA00009427"/>
    </source>
</evidence>
<dbReference type="InterPro" id="IPR023193">
    <property type="entry name" value="EPSP_synthase_CS"/>
</dbReference>
<dbReference type="Proteomes" id="UP000234145">
    <property type="component" value="Unassembled WGS sequence"/>
</dbReference>
<comment type="caution">
    <text evidence="14">Lacks conserved residue(s) required for the propagation of feature annotation.</text>
</comment>
<keyword evidence="9 15" id="KW-0067">ATP-binding</keyword>
<name>A0A2H9PCX1_9BACT</name>
<evidence type="ECO:0000256" key="3">
    <source>
        <dbReference type="ARBA" id="ARBA00009948"/>
    </source>
</evidence>
<evidence type="ECO:0000256" key="14">
    <source>
        <dbReference type="HAMAP-Rule" id="MF_00210"/>
    </source>
</evidence>
<dbReference type="NCBIfam" id="TIGR00017">
    <property type="entry name" value="cmk"/>
    <property type="match status" value="1"/>
</dbReference>
<evidence type="ECO:0000256" key="4">
    <source>
        <dbReference type="ARBA" id="ARBA00022490"/>
    </source>
</evidence>
<feature type="binding site" evidence="14">
    <location>
        <position position="354"/>
    </location>
    <ligand>
        <name>3-phosphoshikimate</name>
        <dbReference type="ChEBI" id="CHEBI:145989"/>
    </ligand>
</feature>
<feature type="domain" description="Enolpyruvate transferase" evidence="16">
    <location>
        <begin position="28"/>
        <end position="477"/>
    </location>
</feature>
<dbReference type="Pfam" id="PF00275">
    <property type="entry name" value="EPSP_synthase"/>
    <property type="match status" value="1"/>
</dbReference>
<comment type="pathway">
    <text evidence="1 14">Metabolic intermediate biosynthesis; chorismate biosynthesis; chorismate from D-erythrose 4-phosphate and phosphoenolpyruvate: step 6/7.</text>
</comment>
<comment type="similarity">
    <text evidence="2 15">Belongs to the cytidylate kinase family. Type 1 subfamily.</text>
</comment>
<dbReference type="InterPro" id="IPR001986">
    <property type="entry name" value="Enolpyruvate_Tfrase_dom"/>
</dbReference>
<feature type="active site" description="Proton acceptor" evidence="14">
    <location>
        <position position="354"/>
    </location>
</feature>
<feature type="binding site" evidence="14">
    <location>
        <position position="208"/>
    </location>
    <ligand>
        <name>3-phosphoshikimate</name>
        <dbReference type="ChEBI" id="CHEBI:145989"/>
    </ligand>
</feature>
<feature type="binding site" evidence="14">
    <location>
        <position position="385"/>
    </location>
    <ligand>
        <name>phosphoenolpyruvate</name>
        <dbReference type="ChEBI" id="CHEBI:58702"/>
    </ligand>
</feature>
<dbReference type="AlphaFoldDB" id="A0A2H9PCX1"/>
<dbReference type="InterPro" id="IPR027417">
    <property type="entry name" value="P-loop_NTPase"/>
</dbReference>
<comment type="subunit">
    <text evidence="14">Monomer.</text>
</comment>
<dbReference type="EC" id="2.5.1.19" evidence="14"/>
<dbReference type="SUPFAM" id="SSF52540">
    <property type="entry name" value="P-loop containing nucleoside triphosphate hydrolases"/>
    <property type="match status" value="1"/>
</dbReference>
<evidence type="ECO:0000256" key="13">
    <source>
        <dbReference type="ARBA" id="ARBA00048478"/>
    </source>
</evidence>
<evidence type="ECO:0000256" key="15">
    <source>
        <dbReference type="HAMAP-Rule" id="MF_00238"/>
    </source>
</evidence>
<evidence type="ECO:0000256" key="9">
    <source>
        <dbReference type="ARBA" id="ARBA00022840"/>
    </source>
</evidence>
<comment type="catalytic activity">
    <reaction evidence="12 15">
        <text>dCMP + ATP = dCDP + ADP</text>
        <dbReference type="Rhea" id="RHEA:25094"/>
        <dbReference type="ChEBI" id="CHEBI:30616"/>
        <dbReference type="ChEBI" id="CHEBI:57566"/>
        <dbReference type="ChEBI" id="CHEBI:58593"/>
        <dbReference type="ChEBI" id="CHEBI:456216"/>
        <dbReference type="EC" id="2.7.4.25"/>
    </reaction>
</comment>
<dbReference type="GO" id="GO:0036431">
    <property type="term" value="F:dCMP kinase activity"/>
    <property type="evidence" value="ECO:0007669"/>
    <property type="project" value="InterPro"/>
</dbReference>
<feature type="binding site" evidence="14">
    <location>
        <position position="381"/>
    </location>
    <ligand>
        <name>3-phosphoshikimate</name>
        <dbReference type="ChEBI" id="CHEBI:145989"/>
    </ligand>
</feature>
<feature type="binding site" evidence="14">
    <location>
        <position position="208"/>
    </location>
    <ligand>
        <name>phosphoenolpyruvate</name>
        <dbReference type="ChEBI" id="CHEBI:58702"/>
    </ligand>
</feature>
<organism evidence="18 19">
    <name type="scientific">Candidatus Desantisbacteria bacterium CG_4_10_14_0_8_um_filter_39_17</name>
    <dbReference type="NCBI Taxonomy" id="1974542"/>
    <lineage>
        <taxon>Bacteria</taxon>
        <taxon>Candidatus Desantisiibacteriota</taxon>
    </lineage>
</organism>
<evidence type="ECO:0000313" key="19">
    <source>
        <dbReference type="Proteomes" id="UP000234145"/>
    </source>
</evidence>
<evidence type="ECO:0000256" key="1">
    <source>
        <dbReference type="ARBA" id="ARBA00004811"/>
    </source>
</evidence>
<dbReference type="GO" id="GO:0005737">
    <property type="term" value="C:cytoplasm"/>
    <property type="evidence" value="ECO:0007669"/>
    <property type="project" value="UniProtKB-SubCell"/>
</dbReference>
<comment type="catalytic activity">
    <reaction evidence="13 15">
        <text>CMP + ATP = CDP + ADP</text>
        <dbReference type="Rhea" id="RHEA:11600"/>
        <dbReference type="ChEBI" id="CHEBI:30616"/>
        <dbReference type="ChEBI" id="CHEBI:58069"/>
        <dbReference type="ChEBI" id="CHEBI:60377"/>
        <dbReference type="ChEBI" id="CHEBI:456216"/>
        <dbReference type="EC" id="2.7.4.25"/>
    </reaction>
</comment>
<keyword evidence="8 15" id="KW-0418">Kinase</keyword>
<protein>
    <recommendedName>
        <fullName evidence="14 15">Multifunctional fusion protein</fullName>
    </recommendedName>
    <domain>
        <recommendedName>
            <fullName evidence="14">3-phosphoshikimate 1-carboxyvinyltransferase</fullName>
            <ecNumber evidence="14">2.5.1.19</ecNumber>
        </recommendedName>
        <alternativeName>
            <fullName evidence="14">5-enolpyruvylshikimate-3-phosphate synthase</fullName>
            <shortName evidence="14">EPSP synthase</shortName>
            <shortName evidence="14">EPSPS</shortName>
        </alternativeName>
    </domain>
    <domain>
        <recommendedName>
            <fullName evidence="15">Cytidylate kinase</fullName>
            <shortName evidence="15">CK</shortName>
            <ecNumber evidence="15">2.7.4.25</ecNumber>
        </recommendedName>
        <alternativeName>
            <fullName evidence="15">Cytidine monophosphate kinase</fullName>
            <shortName evidence="15">CMP kinase</shortName>
        </alternativeName>
    </domain>
</protein>
<dbReference type="PROSITE" id="PS00104">
    <property type="entry name" value="EPSP_SYNTHASE_1"/>
    <property type="match status" value="1"/>
</dbReference>
<keyword evidence="6 14" id="KW-0808">Transferase</keyword>
<feature type="binding site" evidence="14">
    <location>
        <position position="427"/>
    </location>
    <ligand>
        <name>phosphoenolpyruvate</name>
        <dbReference type="ChEBI" id="CHEBI:58702"/>
    </ligand>
</feature>
<keyword evidence="7 15" id="KW-0547">Nucleotide-binding</keyword>
<feature type="binding site" evidence="14">
    <location>
        <position position="40"/>
    </location>
    <ligand>
        <name>phosphoenolpyruvate</name>
        <dbReference type="ChEBI" id="CHEBI:58702"/>
    </ligand>
</feature>
<dbReference type="InterPro" id="IPR011994">
    <property type="entry name" value="Cytidylate_kinase_dom"/>
</dbReference>
<dbReference type="GO" id="GO:0009423">
    <property type="term" value="P:chorismate biosynthetic process"/>
    <property type="evidence" value="ECO:0007669"/>
    <property type="project" value="UniProtKB-UniRule"/>
</dbReference>
<feature type="binding site" evidence="14">
    <location>
        <position position="206"/>
    </location>
    <ligand>
        <name>3-phosphoshikimate</name>
        <dbReference type="ChEBI" id="CHEBI:145989"/>
    </ligand>
</feature>
<keyword evidence="5 14" id="KW-0028">Amino-acid biosynthesis</keyword>
<dbReference type="PANTHER" id="PTHR21090">
    <property type="entry name" value="AROM/DEHYDROQUINATE SYNTHASE"/>
    <property type="match status" value="1"/>
</dbReference>
<dbReference type="GO" id="GO:0036430">
    <property type="term" value="F:CMP kinase activity"/>
    <property type="evidence" value="ECO:0007669"/>
    <property type="project" value="RHEA"/>
</dbReference>
<dbReference type="EMBL" id="PFMS01000021">
    <property type="protein sequence ID" value="PIZ17182.1"/>
    <property type="molecule type" value="Genomic_DNA"/>
</dbReference>
<evidence type="ECO:0000256" key="11">
    <source>
        <dbReference type="ARBA" id="ARBA00044633"/>
    </source>
</evidence>
<evidence type="ECO:0000256" key="8">
    <source>
        <dbReference type="ARBA" id="ARBA00022777"/>
    </source>
</evidence>
<comment type="caution">
    <text evidence="18">The sequence shown here is derived from an EMBL/GenBank/DDBJ whole genome shotgun (WGS) entry which is preliminary data.</text>
</comment>
<dbReference type="GO" id="GO:0008652">
    <property type="term" value="P:amino acid biosynthetic process"/>
    <property type="evidence" value="ECO:0007669"/>
    <property type="project" value="UniProtKB-KW"/>
</dbReference>
<dbReference type="Pfam" id="PF02224">
    <property type="entry name" value="Cytidylate_kin"/>
    <property type="match status" value="1"/>
</dbReference>
<comment type="catalytic activity">
    <reaction evidence="11">
        <text>3-phosphoshikimate + phosphoenolpyruvate = 5-O-(1-carboxyvinyl)-3-phosphoshikimate + phosphate</text>
        <dbReference type="Rhea" id="RHEA:21256"/>
        <dbReference type="ChEBI" id="CHEBI:43474"/>
        <dbReference type="ChEBI" id="CHEBI:57701"/>
        <dbReference type="ChEBI" id="CHEBI:58702"/>
        <dbReference type="ChEBI" id="CHEBI:145989"/>
        <dbReference type="EC" id="2.5.1.19"/>
    </reaction>
    <physiologicalReaction direction="left-to-right" evidence="11">
        <dbReference type="Rhea" id="RHEA:21257"/>
    </physiologicalReaction>
</comment>
<feature type="binding site" evidence="14">
    <location>
        <position position="40"/>
    </location>
    <ligand>
        <name>3-phosphoshikimate</name>
        <dbReference type="ChEBI" id="CHEBI:145989"/>
    </ligand>
</feature>
<proteinExistence type="inferred from homology"/>
<dbReference type="PROSITE" id="PS00885">
    <property type="entry name" value="EPSP_SYNTHASE_2"/>
    <property type="match status" value="1"/>
</dbReference>
<dbReference type="GO" id="GO:0009073">
    <property type="term" value="P:aromatic amino acid family biosynthetic process"/>
    <property type="evidence" value="ECO:0007669"/>
    <property type="project" value="UniProtKB-KW"/>
</dbReference>
<dbReference type="PANTHER" id="PTHR21090:SF5">
    <property type="entry name" value="PENTAFUNCTIONAL AROM POLYPEPTIDE"/>
    <property type="match status" value="1"/>
</dbReference>
<dbReference type="NCBIfam" id="TIGR01356">
    <property type="entry name" value="aroA"/>
    <property type="match status" value="1"/>
</dbReference>
<comment type="subcellular location">
    <subcellularLocation>
        <location evidence="14">Cytoplasm</location>
    </subcellularLocation>
</comment>
<dbReference type="GO" id="GO:0006220">
    <property type="term" value="P:pyrimidine nucleotide metabolic process"/>
    <property type="evidence" value="ECO:0007669"/>
    <property type="project" value="UniProtKB-UniRule"/>
</dbReference>
<dbReference type="EC" id="2.7.4.25" evidence="15"/>
<dbReference type="InterPro" id="IPR036968">
    <property type="entry name" value="Enolpyruvate_Tfrase_sf"/>
</dbReference>
<evidence type="ECO:0000256" key="5">
    <source>
        <dbReference type="ARBA" id="ARBA00022605"/>
    </source>
</evidence>
<evidence type="ECO:0000256" key="10">
    <source>
        <dbReference type="ARBA" id="ARBA00023141"/>
    </source>
</evidence>
<dbReference type="InterPro" id="IPR006264">
    <property type="entry name" value="EPSP_synthase"/>
</dbReference>
<keyword evidence="10 14" id="KW-0057">Aromatic amino acid biosynthesis</keyword>
<accession>A0A2H9PCX1</accession>
<comment type="similarity">
    <text evidence="3 14">Belongs to the EPSP synthase family.</text>
</comment>
<feature type="binding site" evidence="14">
    <location>
        <position position="160"/>
    </location>
    <ligand>
        <name>phosphoenolpyruvate</name>
        <dbReference type="ChEBI" id="CHEBI:58702"/>
    </ligand>
</feature>
<evidence type="ECO:0000313" key="18">
    <source>
        <dbReference type="EMBL" id="PIZ17182.1"/>
    </source>
</evidence>
<dbReference type="FunFam" id="3.65.10.10:FF:000005">
    <property type="entry name" value="3-phosphoshikimate 1-carboxyvinyltransferase"/>
    <property type="match status" value="1"/>
</dbReference>
<dbReference type="GO" id="GO:0003866">
    <property type="term" value="F:3-phosphoshikimate 1-carboxyvinyltransferase activity"/>
    <property type="evidence" value="ECO:0007669"/>
    <property type="project" value="UniProtKB-UniRule"/>
</dbReference>
<reference evidence="19" key="1">
    <citation type="submission" date="2017-09" db="EMBL/GenBank/DDBJ databases">
        <title>Depth-based differentiation of microbial function through sediment-hosted aquifers and enrichment of novel symbionts in the deep terrestrial subsurface.</title>
        <authorList>
            <person name="Probst A.J."/>
            <person name="Ladd B."/>
            <person name="Jarett J.K."/>
            <person name="Geller-Mcgrath D.E."/>
            <person name="Sieber C.M.K."/>
            <person name="Emerson J.B."/>
            <person name="Anantharaman K."/>
            <person name="Thomas B.C."/>
            <person name="Malmstrom R."/>
            <person name="Stieglmeier M."/>
            <person name="Klingl A."/>
            <person name="Woyke T."/>
            <person name="Ryan C.M."/>
            <person name="Banfield J.F."/>
        </authorList>
    </citation>
    <scope>NUCLEOTIDE SEQUENCE [LARGE SCALE GENOMIC DNA]</scope>
</reference>
<evidence type="ECO:0000256" key="7">
    <source>
        <dbReference type="ARBA" id="ARBA00022741"/>
    </source>
</evidence>
<dbReference type="HAMAP" id="MF_00238">
    <property type="entry name" value="Cytidyl_kinase_type1"/>
    <property type="match status" value="1"/>
</dbReference>
<evidence type="ECO:0000259" key="16">
    <source>
        <dbReference type="Pfam" id="PF00275"/>
    </source>
</evidence>
<feature type="binding site" evidence="15">
    <location>
        <begin position="511"/>
        <end position="519"/>
    </location>
    <ligand>
        <name>ATP</name>
        <dbReference type="ChEBI" id="CHEBI:30616"/>
    </ligand>
</feature>
<dbReference type="SUPFAM" id="SSF55205">
    <property type="entry name" value="EPT/RTPC-like"/>
    <property type="match status" value="1"/>
</dbReference>
<dbReference type="CDD" id="cd01556">
    <property type="entry name" value="EPSP_synthase"/>
    <property type="match status" value="1"/>
</dbReference>
<dbReference type="CDD" id="cd02020">
    <property type="entry name" value="CMPK"/>
    <property type="match status" value="1"/>
</dbReference>
<sequence>MGYAFEETYQSKERKGFFKIMNIAVKKSFLKGTINVPGDKSISHRAVMLGAIAKGITRVKNFLNSEDTRRTIKAFRQMGVKISVIESECSGRVYSACSGRVDSACSDREIIIEGKGPYLKKPKGKIDAGNSGTTIRLLAGILAGQPFTSCITGDKSLCFRPMRRIILPLRKMGARIKARQDNYAPIYVRGGNLKPLSSPHKLEIASAQLKSCVLLAHLYTGKKIELIEPEKSRDHTERMLKYFGANIKVKGRHIILNPDSSLSGRVISIPGDISSAAFFIIGAIITKNSEVFIKKVGINPTRMEILSVLQKMGANVQLDNKSMEGGEPVADISIISSGLKGISIRGKSIPLIIDEIPILTVAATQARGKTVIRDAIELRIKETDRIKSMVTELKKMGADIRELRDGMVINGPTQLKGADLNSYADHRTAMALVIAGLIAESRHSAKSRPSGRGSANGKTTIHDVECINTSSPEFAKILKKLGADISIAKDDPPTLKLRRAGERRLIIAIDGPAGSGKSTVAKEIAKKSGYVYLDTGAMYRALTLKAMRKKVNLRSPKALVNLAEKTKISFKGEKVFLDNRDVSAEIRAPSVSNNTHFIATVPGVRERMKILQRKMGDRGGIVAEGRDMGTIIFPNAHRKFYLDAKIMVRAKRRYKELKEKEYSATFKKVLQDTIRRDKRDSERDIAPLRKAKDAVLIDTTNMTIKEVVQRCQVLTNDKYQD</sequence>